<keyword evidence="1" id="KW-0812">Transmembrane</keyword>
<dbReference type="AlphaFoldDB" id="A0A914CPK6"/>
<feature type="transmembrane region" description="Helical" evidence="1">
    <location>
        <begin position="85"/>
        <end position="104"/>
    </location>
</feature>
<evidence type="ECO:0000256" key="1">
    <source>
        <dbReference type="SAM" id="Phobius"/>
    </source>
</evidence>
<keyword evidence="2" id="KW-1185">Reference proteome</keyword>
<dbReference type="WBParaSite" id="ACRNAN_scaffold13058.g29599.t1">
    <property type="protein sequence ID" value="ACRNAN_scaffold13058.g29599.t1"/>
    <property type="gene ID" value="ACRNAN_scaffold13058.g29599"/>
</dbReference>
<protein>
    <submittedName>
        <fullName evidence="3">Uncharacterized protein</fullName>
    </submittedName>
</protein>
<feature type="transmembrane region" description="Helical" evidence="1">
    <location>
        <begin position="12"/>
        <end position="35"/>
    </location>
</feature>
<sequence>MFRGNAVDESYIMVLKLAFLIFLMRTAVNICTILASCKKVPALYYPEYAFKFIINWVILITLAGGIATFCVTTMIHYFIDVKISTIFFGLSVLSILALIGFVRFMEFSYNLLDAARKHLEVIQAATPAVVYSVENVD</sequence>
<evidence type="ECO:0000313" key="2">
    <source>
        <dbReference type="Proteomes" id="UP000887540"/>
    </source>
</evidence>
<feature type="transmembrane region" description="Helical" evidence="1">
    <location>
        <begin position="56"/>
        <end position="79"/>
    </location>
</feature>
<reference evidence="3" key="1">
    <citation type="submission" date="2022-11" db="UniProtKB">
        <authorList>
            <consortium name="WormBaseParasite"/>
        </authorList>
    </citation>
    <scope>IDENTIFICATION</scope>
</reference>
<keyword evidence="1" id="KW-1133">Transmembrane helix</keyword>
<proteinExistence type="predicted"/>
<name>A0A914CPK6_9BILA</name>
<evidence type="ECO:0000313" key="3">
    <source>
        <dbReference type="WBParaSite" id="ACRNAN_scaffold13058.g29599.t1"/>
    </source>
</evidence>
<keyword evidence="1" id="KW-0472">Membrane</keyword>
<dbReference type="Proteomes" id="UP000887540">
    <property type="component" value="Unplaced"/>
</dbReference>
<accession>A0A914CPK6</accession>
<organism evidence="2 3">
    <name type="scientific">Acrobeloides nanus</name>
    <dbReference type="NCBI Taxonomy" id="290746"/>
    <lineage>
        <taxon>Eukaryota</taxon>
        <taxon>Metazoa</taxon>
        <taxon>Ecdysozoa</taxon>
        <taxon>Nematoda</taxon>
        <taxon>Chromadorea</taxon>
        <taxon>Rhabditida</taxon>
        <taxon>Tylenchina</taxon>
        <taxon>Cephalobomorpha</taxon>
        <taxon>Cephaloboidea</taxon>
        <taxon>Cephalobidae</taxon>
        <taxon>Acrobeloides</taxon>
    </lineage>
</organism>